<dbReference type="InterPro" id="IPR052037">
    <property type="entry name" value="LPS_export_LptA"/>
</dbReference>
<dbReference type="PANTHER" id="PTHR36504:SF1">
    <property type="entry name" value="LIPOPOLYSACCHARIDE EXPORT SYSTEM PROTEIN LPTA"/>
    <property type="match status" value="1"/>
</dbReference>
<dbReference type="EMBL" id="JAARLZ010000019">
    <property type="protein sequence ID" value="NII09049.1"/>
    <property type="molecule type" value="Genomic_DNA"/>
</dbReference>
<dbReference type="AlphaFoldDB" id="A0A7X5ZKL5"/>
<protein>
    <submittedName>
        <fullName evidence="7">Lipopolysaccharide transport periplasmic protein LptA</fullName>
    </submittedName>
</protein>
<feature type="compositionally biased region" description="Pro residues" evidence="4">
    <location>
        <begin position="193"/>
        <end position="212"/>
    </location>
</feature>
<keyword evidence="1" id="KW-0813">Transport</keyword>
<evidence type="ECO:0000259" key="6">
    <source>
        <dbReference type="Pfam" id="PF03968"/>
    </source>
</evidence>
<name>A0A7X5ZKL5_9GAMM</name>
<gene>
    <name evidence="7" type="primary">lptA</name>
    <name evidence="7" type="ORF">HBF25_21915</name>
</gene>
<keyword evidence="2 5" id="KW-0732">Signal</keyword>
<dbReference type="InterPro" id="IPR005653">
    <property type="entry name" value="OstA-like_N"/>
</dbReference>
<dbReference type="GO" id="GO:0001530">
    <property type="term" value="F:lipopolysaccharide binding"/>
    <property type="evidence" value="ECO:0007669"/>
    <property type="project" value="InterPro"/>
</dbReference>
<evidence type="ECO:0000256" key="1">
    <source>
        <dbReference type="ARBA" id="ARBA00022448"/>
    </source>
</evidence>
<dbReference type="GO" id="GO:0030288">
    <property type="term" value="C:outer membrane-bounded periplasmic space"/>
    <property type="evidence" value="ECO:0007669"/>
    <property type="project" value="TreeGrafter"/>
</dbReference>
<evidence type="ECO:0000256" key="5">
    <source>
        <dbReference type="SAM" id="SignalP"/>
    </source>
</evidence>
<keyword evidence="8" id="KW-1185">Reference proteome</keyword>
<dbReference type="GO" id="GO:0015920">
    <property type="term" value="P:lipopolysaccharide transport"/>
    <property type="evidence" value="ECO:0007669"/>
    <property type="project" value="InterPro"/>
</dbReference>
<feature type="region of interest" description="Disordered" evidence="4">
    <location>
        <begin position="148"/>
        <end position="219"/>
    </location>
</feature>
<dbReference type="Proteomes" id="UP000490980">
    <property type="component" value="Unassembled WGS sequence"/>
</dbReference>
<dbReference type="Gene3D" id="2.60.450.10">
    <property type="entry name" value="Lipopolysaccharide (LPS) transport protein A like domain"/>
    <property type="match status" value="1"/>
</dbReference>
<feature type="compositionally biased region" description="Polar residues" evidence="4">
    <location>
        <begin position="158"/>
        <end position="178"/>
    </location>
</feature>
<dbReference type="Pfam" id="PF03968">
    <property type="entry name" value="LptD_N"/>
    <property type="match status" value="1"/>
</dbReference>
<evidence type="ECO:0000256" key="3">
    <source>
        <dbReference type="ARBA" id="ARBA00022764"/>
    </source>
</evidence>
<comment type="caution">
    <text evidence="7">The sequence shown here is derived from an EMBL/GenBank/DDBJ whole genome shotgun (WGS) entry which is preliminary data.</text>
</comment>
<accession>A0A7X5ZKL5</accession>
<organism evidence="7 8">
    <name type="scientific">Luteibacter anthropi</name>
    <dbReference type="NCBI Taxonomy" id="564369"/>
    <lineage>
        <taxon>Bacteria</taxon>
        <taxon>Pseudomonadati</taxon>
        <taxon>Pseudomonadota</taxon>
        <taxon>Gammaproteobacteria</taxon>
        <taxon>Lysobacterales</taxon>
        <taxon>Rhodanobacteraceae</taxon>
        <taxon>Luteibacter</taxon>
    </lineage>
</organism>
<feature type="domain" description="Organic solvent tolerance-like N-terminal" evidence="6">
    <location>
        <begin position="53"/>
        <end position="171"/>
    </location>
</feature>
<evidence type="ECO:0000256" key="4">
    <source>
        <dbReference type="SAM" id="MobiDB-lite"/>
    </source>
</evidence>
<dbReference type="NCBIfam" id="TIGR03002">
    <property type="entry name" value="outer_YhbN_LptA"/>
    <property type="match status" value="1"/>
</dbReference>
<dbReference type="PANTHER" id="PTHR36504">
    <property type="entry name" value="LIPOPOLYSACCHARIDE EXPORT SYSTEM PROTEIN LPTA"/>
    <property type="match status" value="1"/>
</dbReference>
<feature type="chain" id="PRO_5031174192" evidence="5">
    <location>
        <begin position="32"/>
        <end position="219"/>
    </location>
</feature>
<evidence type="ECO:0000313" key="7">
    <source>
        <dbReference type="EMBL" id="NII09049.1"/>
    </source>
</evidence>
<feature type="signal peptide" evidence="5">
    <location>
        <begin position="1"/>
        <end position="31"/>
    </location>
</feature>
<dbReference type="InterPro" id="IPR014340">
    <property type="entry name" value="LptA"/>
</dbReference>
<evidence type="ECO:0000256" key="2">
    <source>
        <dbReference type="ARBA" id="ARBA00022729"/>
    </source>
</evidence>
<keyword evidence="3" id="KW-0574">Periplasm</keyword>
<proteinExistence type="predicted"/>
<dbReference type="GO" id="GO:0009279">
    <property type="term" value="C:cell outer membrane"/>
    <property type="evidence" value="ECO:0007669"/>
    <property type="project" value="TreeGrafter"/>
</dbReference>
<dbReference type="GO" id="GO:0017089">
    <property type="term" value="F:glycolipid transfer activity"/>
    <property type="evidence" value="ECO:0007669"/>
    <property type="project" value="TreeGrafter"/>
</dbReference>
<evidence type="ECO:0000313" key="8">
    <source>
        <dbReference type="Proteomes" id="UP000490980"/>
    </source>
</evidence>
<reference evidence="7 8" key="1">
    <citation type="submission" date="2020-03" db="EMBL/GenBank/DDBJ databases">
        <authorList>
            <person name="Lai Q."/>
        </authorList>
    </citation>
    <scope>NUCLEOTIDE SEQUENCE [LARGE SCALE GENOMIC DNA]</scope>
    <source>
        <strain evidence="7 8">CCUG 25036</strain>
    </source>
</reference>
<sequence>MQSTPSTCRASAKAVLAAFGVALLASGAAFAKQSDRQQPINVISTSFDGTQQQPTDKNPGHVIWTGNVKLTQGTLTVTGNKATGYLDADNQLIRVVVDGNAHMQQQDEQNLWMRGNANNIDYTPDNGDAKNTSSGIAVLTGKAHVEKEVDPADRKKLNQSNGDKLTYNTNTSTMTGESNGAEPVHMIFQPKQQPAPAPGAAPAKPATPPAVPAAPTKKP</sequence>